<dbReference type="InterPro" id="IPR029058">
    <property type="entry name" value="AB_hydrolase_fold"/>
</dbReference>
<evidence type="ECO:0000256" key="3">
    <source>
        <dbReference type="SAM" id="SignalP"/>
    </source>
</evidence>
<sequence length="262" mass="29177">MKFLIYCVLLVFVVLNVNVCGVIPFSTNELIVDLVTPKGKILGHTLQSFNGNEYYAFQEIPYAAPPIGNLRYQATVVNEIENNPLVESQRPSTPKACATPTIHSEDPRIKKKSKKTIEAEPLEDVALRTAITHFAQIGQQNDEFEAFGSSVAAQLRALPIIDALELQMELQQLITQKRIKLLRKTPSAPSPYASNQSPLSSNNEQLSSVNSPYSTNEYLPSQSPFPNTEDMSQLLQNDQHQDILSESLREADISDAYTFIPL</sequence>
<dbReference type="SUPFAM" id="SSF53474">
    <property type="entry name" value="alpha/beta-Hydrolases"/>
    <property type="match status" value="1"/>
</dbReference>
<dbReference type="AlphaFoldDB" id="A0A9N9XEZ0"/>
<keyword evidence="3" id="KW-0732">Signal</keyword>
<feature type="compositionally biased region" description="Polar residues" evidence="2">
    <location>
        <begin position="192"/>
        <end position="230"/>
    </location>
</feature>
<evidence type="ECO:0000313" key="5">
    <source>
        <dbReference type="EMBL" id="CAG9838945.1"/>
    </source>
</evidence>
<organism evidence="5 6">
    <name type="scientific">Diabrotica balteata</name>
    <name type="common">Banded cucumber beetle</name>
    <dbReference type="NCBI Taxonomy" id="107213"/>
    <lineage>
        <taxon>Eukaryota</taxon>
        <taxon>Metazoa</taxon>
        <taxon>Ecdysozoa</taxon>
        <taxon>Arthropoda</taxon>
        <taxon>Hexapoda</taxon>
        <taxon>Insecta</taxon>
        <taxon>Pterygota</taxon>
        <taxon>Neoptera</taxon>
        <taxon>Endopterygota</taxon>
        <taxon>Coleoptera</taxon>
        <taxon>Polyphaga</taxon>
        <taxon>Cucujiformia</taxon>
        <taxon>Chrysomeloidea</taxon>
        <taxon>Chrysomelidae</taxon>
        <taxon>Galerucinae</taxon>
        <taxon>Diabroticina</taxon>
        <taxon>Diabroticites</taxon>
        <taxon>Diabrotica</taxon>
    </lineage>
</organism>
<keyword evidence="6" id="KW-1185">Reference proteome</keyword>
<feature type="region of interest" description="Disordered" evidence="2">
    <location>
        <begin position="88"/>
        <end position="115"/>
    </location>
</feature>
<feature type="region of interest" description="Disordered" evidence="2">
    <location>
        <begin position="186"/>
        <end position="230"/>
    </location>
</feature>
<feature type="domain" description="Carboxylesterase type B" evidence="4">
    <location>
        <begin position="36"/>
        <end position="77"/>
    </location>
</feature>
<dbReference type="Pfam" id="PF00135">
    <property type="entry name" value="COesterase"/>
    <property type="match status" value="1"/>
</dbReference>
<gene>
    <name evidence="5" type="ORF">DIABBA_LOCUS11755</name>
</gene>
<name>A0A9N9XEZ0_DIABA</name>
<keyword evidence="1" id="KW-0325">Glycoprotein</keyword>
<evidence type="ECO:0000256" key="1">
    <source>
        <dbReference type="ARBA" id="ARBA00023180"/>
    </source>
</evidence>
<protein>
    <recommendedName>
        <fullName evidence="4">Carboxylesterase type B domain-containing protein</fullName>
    </recommendedName>
</protein>
<evidence type="ECO:0000256" key="2">
    <source>
        <dbReference type="SAM" id="MobiDB-lite"/>
    </source>
</evidence>
<dbReference type="Proteomes" id="UP001153709">
    <property type="component" value="Chromosome 8"/>
</dbReference>
<dbReference type="Gene3D" id="3.40.50.1820">
    <property type="entry name" value="alpha/beta hydrolase"/>
    <property type="match status" value="1"/>
</dbReference>
<evidence type="ECO:0000313" key="6">
    <source>
        <dbReference type="Proteomes" id="UP001153709"/>
    </source>
</evidence>
<accession>A0A9N9XEZ0</accession>
<feature type="signal peptide" evidence="3">
    <location>
        <begin position="1"/>
        <end position="21"/>
    </location>
</feature>
<dbReference type="InterPro" id="IPR002018">
    <property type="entry name" value="CarbesteraseB"/>
</dbReference>
<dbReference type="EMBL" id="OU898283">
    <property type="protein sequence ID" value="CAG9838945.1"/>
    <property type="molecule type" value="Genomic_DNA"/>
</dbReference>
<proteinExistence type="predicted"/>
<evidence type="ECO:0000259" key="4">
    <source>
        <dbReference type="Pfam" id="PF00135"/>
    </source>
</evidence>
<reference evidence="5" key="1">
    <citation type="submission" date="2022-01" db="EMBL/GenBank/DDBJ databases">
        <authorList>
            <person name="King R."/>
        </authorList>
    </citation>
    <scope>NUCLEOTIDE SEQUENCE</scope>
</reference>
<feature type="chain" id="PRO_5040236981" description="Carboxylesterase type B domain-containing protein" evidence="3">
    <location>
        <begin position="22"/>
        <end position="262"/>
    </location>
</feature>